<dbReference type="GO" id="GO:0005886">
    <property type="term" value="C:plasma membrane"/>
    <property type="evidence" value="ECO:0007669"/>
    <property type="project" value="UniProtKB-SubCell"/>
</dbReference>
<keyword evidence="1" id="KW-1133">Transmembrane helix</keyword>
<sequence>MINFKYAKSQFKSIKIPIILFSIFLFASLIPAFTYKYMAPYLSVSDIPNGNRQSQGAANMMDYTYFGLVGCALYFVFSIIMIYRLLNREVDKGYFAVWLATPMSRRTILNSKLFTILITIFSIQIALLIVQFTLLPILTKDFSAEIAGNLLLFNISYMLLILLWVSINWLIITYFDKATVGISVATAVTIVFIGFYMIFIFAREANFDKLKYFRFGSIRSLLNSPLHYAPLSSLYGEPGISPFPPGFVGVVTTEYLGGAKASEFAWQMPLMLGTAIGFYALGDWFICKRNFFL</sequence>
<evidence type="ECO:0000313" key="3">
    <source>
        <dbReference type="Proteomes" id="UP000013963"/>
    </source>
</evidence>
<feature type="transmembrane region" description="Helical" evidence="1">
    <location>
        <begin position="16"/>
        <end position="35"/>
    </location>
</feature>
<dbReference type="OrthoDB" id="389219at2"/>
<evidence type="ECO:0000313" key="2">
    <source>
        <dbReference type="EMBL" id="AGM26287.1"/>
    </source>
</evidence>
<protein>
    <submittedName>
        <fullName evidence="2">Uncharacterized protein</fullName>
    </submittedName>
</protein>
<accession>R4U497</accession>
<feature type="transmembrane region" description="Helical" evidence="1">
    <location>
        <begin position="63"/>
        <end position="86"/>
    </location>
</feature>
<dbReference type="STRING" id="1276229.SSYRP_v1c06970"/>
<feature type="transmembrane region" description="Helical" evidence="1">
    <location>
        <begin position="264"/>
        <end position="286"/>
    </location>
</feature>
<reference evidence="2 3" key="1">
    <citation type="journal article" date="2013" name="Genome Biol. Evol.">
        <title>Complete genomes of two dipteran-associated spiroplasmas provided insights into the origin, dynamics, and impacts of viral invasion in spiroplasma.</title>
        <authorList>
            <person name="Ku C."/>
            <person name="Lo W.S."/>
            <person name="Chen L.L."/>
            <person name="Kuo C.H."/>
        </authorList>
    </citation>
    <scope>NUCLEOTIDE SEQUENCE [LARGE SCALE GENOMIC DNA]</scope>
    <source>
        <strain evidence="2">EA-1</strain>
    </source>
</reference>
<feature type="transmembrane region" description="Helical" evidence="1">
    <location>
        <begin position="150"/>
        <end position="171"/>
    </location>
</feature>
<keyword evidence="1" id="KW-0812">Transmembrane</keyword>
<dbReference type="GO" id="GO:0140359">
    <property type="term" value="F:ABC-type transporter activity"/>
    <property type="evidence" value="ECO:0007669"/>
    <property type="project" value="InterPro"/>
</dbReference>
<dbReference type="AlphaFoldDB" id="R4U497"/>
<name>R4U497_9MOLU</name>
<keyword evidence="3" id="KW-1185">Reference proteome</keyword>
<dbReference type="EMBL" id="CP005078">
    <property type="protein sequence ID" value="AGM26287.1"/>
    <property type="molecule type" value="Genomic_DNA"/>
</dbReference>
<dbReference type="PATRIC" id="fig|1276229.3.peg.692"/>
<evidence type="ECO:0000256" key="1">
    <source>
        <dbReference type="SAM" id="Phobius"/>
    </source>
</evidence>
<dbReference type="HOGENOM" id="CLU_949666_0_0_14"/>
<dbReference type="RefSeq" id="WP_016340930.1">
    <property type="nucleotide sequence ID" value="NC_021284.1"/>
</dbReference>
<gene>
    <name evidence="2" type="ORF">SSYRP_v1c06970</name>
</gene>
<proteinExistence type="predicted"/>
<dbReference type="KEGG" id="ssyr:SSYRP_v1c06970"/>
<organism evidence="2 3">
    <name type="scientific">Spiroplasma syrphidicola EA-1</name>
    <dbReference type="NCBI Taxonomy" id="1276229"/>
    <lineage>
        <taxon>Bacteria</taxon>
        <taxon>Bacillati</taxon>
        <taxon>Mycoplasmatota</taxon>
        <taxon>Mollicutes</taxon>
        <taxon>Entomoplasmatales</taxon>
        <taxon>Spiroplasmataceae</taxon>
        <taxon>Spiroplasma</taxon>
    </lineage>
</organism>
<dbReference type="Proteomes" id="UP000013963">
    <property type="component" value="Chromosome"/>
</dbReference>
<feature type="transmembrane region" description="Helical" evidence="1">
    <location>
        <begin position="113"/>
        <end position="138"/>
    </location>
</feature>
<keyword evidence="1" id="KW-0472">Membrane</keyword>
<dbReference type="Pfam" id="PF12679">
    <property type="entry name" value="ABC2_membrane_2"/>
    <property type="match status" value="1"/>
</dbReference>
<feature type="transmembrane region" description="Helical" evidence="1">
    <location>
        <begin position="178"/>
        <end position="202"/>
    </location>
</feature>